<protein>
    <submittedName>
        <fullName evidence="3">Sugar transferase</fullName>
    </submittedName>
</protein>
<dbReference type="GO" id="GO:0016780">
    <property type="term" value="F:phosphotransferase activity, for other substituted phosphate groups"/>
    <property type="evidence" value="ECO:0007669"/>
    <property type="project" value="TreeGrafter"/>
</dbReference>
<keyword evidence="3" id="KW-0808">Transferase</keyword>
<dbReference type="AlphaFoldDB" id="A0A6G5QID2"/>
<evidence type="ECO:0000259" key="2">
    <source>
        <dbReference type="Pfam" id="PF02397"/>
    </source>
</evidence>
<feature type="domain" description="Bacterial sugar transferase" evidence="2">
    <location>
        <begin position="136"/>
        <end position="318"/>
    </location>
</feature>
<evidence type="ECO:0000313" key="4">
    <source>
        <dbReference type="Proteomes" id="UP000503264"/>
    </source>
</evidence>
<accession>A0A6G5QID2</accession>
<proteinExistence type="inferred from homology"/>
<dbReference type="Pfam" id="PF02397">
    <property type="entry name" value="Bac_transf"/>
    <property type="match status" value="1"/>
</dbReference>
<gene>
    <name evidence="3" type="ORF">CMUC_1587</name>
</gene>
<dbReference type="EMBL" id="CP012542">
    <property type="protein sequence ID" value="QCD45337.1"/>
    <property type="molecule type" value="Genomic_DNA"/>
</dbReference>
<evidence type="ECO:0000256" key="1">
    <source>
        <dbReference type="ARBA" id="ARBA00006464"/>
    </source>
</evidence>
<organism evidence="3 4">
    <name type="scientific">Campylobacter mucosalis CCUG 21559</name>
    <dbReference type="NCBI Taxonomy" id="1032067"/>
    <lineage>
        <taxon>Bacteria</taxon>
        <taxon>Pseudomonadati</taxon>
        <taxon>Campylobacterota</taxon>
        <taxon>Epsilonproteobacteria</taxon>
        <taxon>Campylobacterales</taxon>
        <taxon>Campylobacteraceae</taxon>
        <taxon>Campylobacter</taxon>
    </lineage>
</organism>
<sequence length="323" mass="38816">MPKCDIINQKQTRFLVLVLGDKYTFCEFELKKLTKRFDNIDFIEYSNEKETRTRLESLLSNKHYHYIILNSKEPIDAKMIKYLTKLQFRQNHKTKIISIELFLETFLQKCYIPDDDRDLNFLSNIRAYNAFELFLKRTIDYFGGNVLFLIHFFMKFYVKKRIDEESPGEIYFVQKRVGLNNKEFGCIKYRSMILDAEKNGVQFAKSNDDRVFKFGNFMRKTRIDEIPQCINVLKGEMHLIGPRPERRHWINIFEKEIPYYNERHLVRPGITGWAQVNYPYGENAYDAKQKLMYDLYYIKHWSLWLEIKTIFNTVAIMVGQKGV</sequence>
<evidence type="ECO:0000313" key="3">
    <source>
        <dbReference type="EMBL" id="QCD45337.1"/>
    </source>
</evidence>
<keyword evidence="4" id="KW-1185">Reference proteome</keyword>
<dbReference type="PANTHER" id="PTHR30576:SF0">
    <property type="entry name" value="UNDECAPRENYL-PHOSPHATE N-ACETYLGALACTOSAMINYL 1-PHOSPHATE TRANSFERASE-RELATED"/>
    <property type="match status" value="1"/>
</dbReference>
<comment type="similarity">
    <text evidence="1">Belongs to the bacterial sugar transferase family.</text>
</comment>
<dbReference type="PANTHER" id="PTHR30576">
    <property type="entry name" value="COLANIC BIOSYNTHESIS UDP-GLUCOSE LIPID CARRIER TRANSFERASE"/>
    <property type="match status" value="1"/>
</dbReference>
<dbReference type="Proteomes" id="UP000503264">
    <property type="component" value="Chromosome"/>
</dbReference>
<dbReference type="InterPro" id="IPR003362">
    <property type="entry name" value="Bact_transf"/>
</dbReference>
<name>A0A6G5QID2_9BACT</name>
<reference evidence="3 4" key="1">
    <citation type="submission" date="2016-07" db="EMBL/GenBank/DDBJ databases">
        <title>Comparative genomics of the Campylobacter concisus group.</title>
        <authorList>
            <person name="Miller W.G."/>
            <person name="Yee E."/>
            <person name="Chapman M.H."/>
            <person name="Huynh S."/>
            <person name="Bono J.L."/>
            <person name="On S.L.W."/>
            <person name="StLeger J."/>
            <person name="Foster G."/>
            <person name="Parker C.T."/>
        </authorList>
    </citation>
    <scope>NUCLEOTIDE SEQUENCE [LARGE SCALE GENOMIC DNA]</scope>
    <source>
        <strain evidence="3 4">CCUG 21559</strain>
    </source>
</reference>